<comment type="caution">
    <text evidence="2">The sequence shown here is derived from an EMBL/GenBank/DDBJ whole genome shotgun (WGS) entry which is preliminary data.</text>
</comment>
<sequence>MGRVFDGIKRSLLYSARATMWALRMAAWKLLTFARGPVTLVCGLVTVAGWVGGVFLMPALLWYANTYRGSDFGIGMFAGPVAIGLAMGLIAPVIMVKYDSLLFKLQPSDRITIYT</sequence>
<dbReference type="AlphaFoldDB" id="A0AA44EGV0"/>
<evidence type="ECO:0000256" key="1">
    <source>
        <dbReference type="SAM" id="Phobius"/>
    </source>
</evidence>
<gene>
    <name evidence="2" type="ORF">FOB26_02565</name>
</gene>
<feature type="transmembrane region" description="Helical" evidence="1">
    <location>
        <begin position="74"/>
        <end position="96"/>
    </location>
</feature>
<dbReference type="Proteomes" id="UP001155820">
    <property type="component" value="Unassembled WGS sequence"/>
</dbReference>
<proteinExistence type="predicted"/>
<name>A0AA44EGV0_9HYPH</name>
<feature type="transmembrane region" description="Helical" evidence="1">
    <location>
        <begin position="38"/>
        <end position="62"/>
    </location>
</feature>
<reference evidence="2" key="1">
    <citation type="submission" date="2019-07" db="EMBL/GenBank/DDBJ databases">
        <title>FDA dAtabase for Regulatory Grade micrObial Sequences (FDA-ARGOS): Supporting development and validation of Infectious Disease Dx tests.</title>
        <authorList>
            <person name="Bachman M."/>
            <person name="Young C."/>
            <person name="Tallon L."/>
            <person name="Sadzewicz L."/>
            <person name="Vavikolanu K."/>
            <person name="Mehta A."/>
            <person name="Aluvathingal J."/>
            <person name="Nadendla S."/>
            <person name="Nandy P."/>
            <person name="Geyer C."/>
            <person name="Yan Y."/>
            <person name="Sichtig H."/>
        </authorList>
    </citation>
    <scope>NUCLEOTIDE SEQUENCE</scope>
    <source>
        <strain evidence="2">FDAARGOS_618</strain>
        <plasmid evidence="2">unnamed3</plasmid>
    </source>
</reference>
<keyword evidence="1" id="KW-0812">Transmembrane</keyword>
<dbReference type="RefSeq" id="WP_172873370.1">
    <property type="nucleotide sequence ID" value="NZ_JABRWL010000004.1"/>
</dbReference>
<keyword evidence="1" id="KW-1133">Transmembrane helix</keyword>
<keyword evidence="2" id="KW-0614">Plasmid</keyword>
<evidence type="ECO:0000313" key="3">
    <source>
        <dbReference type="Proteomes" id="UP001155820"/>
    </source>
</evidence>
<organism evidence="2 3">
    <name type="scientific">Agrobacterium pusense</name>
    <dbReference type="NCBI Taxonomy" id="648995"/>
    <lineage>
        <taxon>Bacteria</taxon>
        <taxon>Pseudomonadati</taxon>
        <taxon>Pseudomonadota</taxon>
        <taxon>Alphaproteobacteria</taxon>
        <taxon>Hyphomicrobiales</taxon>
        <taxon>Rhizobiaceae</taxon>
        <taxon>Rhizobium/Agrobacterium group</taxon>
        <taxon>Agrobacterium</taxon>
    </lineage>
</organism>
<evidence type="ECO:0000313" key="2">
    <source>
        <dbReference type="EMBL" id="NRF18035.1"/>
    </source>
</evidence>
<protein>
    <submittedName>
        <fullName evidence="2">Uncharacterized protein</fullName>
    </submittedName>
</protein>
<dbReference type="EMBL" id="JABRWM010000003">
    <property type="protein sequence ID" value="NRF18035.1"/>
    <property type="molecule type" value="Genomic_DNA"/>
</dbReference>
<geneLocation type="plasmid" evidence="2">
    <name>unnamed3</name>
</geneLocation>
<keyword evidence="1" id="KW-0472">Membrane</keyword>
<keyword evidence="3" id="KW-1185">Reference proteome</keyword>
<accession>A0AA44EGV0</accession>